<evidence type="ECO:0000256" key="2">
    <source>
        <dbReference type="ARBA" id="ARBA00006484"/>
    </source>
</evidence>
<keyword evidence="6 12" id="KW-0521">NADP</keyword>
<comment type="catalytic activity">
    <reaction evidence="10 13">
        <text>a (3R)-hydroxyacyl-[ACP] + NADP(+) = a 3-oxoacyl-[ACP] + NADPH + H(+)</text>
        <dbReference type="Rhea" id="RHEA:17397"/>
        <dbReference type="Rhea" id="RHEA-COMP:9916"/>
        <dbReference type="Rhea" id="RHEA-COMP:9945"/>
        <dbReference type="ChEBI" id="CHEBI:15378"/>
        <dbReference type="ChEBI" id="CHEBI:57783"/>
        <dbReference type="ChEBI" id="CHEBI:58349"/>
        <dbReference type="ChEBI" id="CHEBI:78776"/>
        <dbReference type="ChEBI" id="CHEBI:78827"/>
        <dbReference type="EC" id="1.1.1.100"/>
    </reaction>
</comment>
<dbReference type="SMART" id="SM00822">
    <property type="entry name" value="PKS_KR"/>
    <property type="match status" value="1"/>
</dbReference>
<dbReference type="NCBIfam" id="NF004200">
    <property type="entry name" value="PRK05653.1-5"/>
    <property type="match status" value="1"/>
</dbReference>
<keyword evidence="9 13" id="KW-0275">Fatty acid biosynthesis</keyword>
<evidence type="ECO:0000256" key="1">
    <source>
        <dbReference type="ARBA" id="ARBA00005194"/>
    </source>
</evidence>
<feature type="binding site" evidence="12">
    <location>
        <begin position="156"/>
        <end position="160"/>
    </location>
    <ligand>
        <name>NADP(+)</name>
        <dbReference type="ChEBI" id="CHEBI:58349"/>
    </ligand>
</feature>
<keyword evidence="5 13" id="KW-0276">Fatty acid metabolism</keyword>
<dbReference type="OrthoDB" id="9803333at2"/>
<evidence type="ECO:0000256" key="7">
    <source>
        <dbReference type="ARBA" id="ARBA00023002"/>
    </source>
</evidence>
<evidence type="ECO:0000256" key="12">
    <source>
        <dbReference type="PIRSR" id="PIRSR611284-2"/>
    </source>
</evidence>
<dbReference type="InterPro" id="IPR011284">
    <property type="entry name" value="3oxo_ACP_reduc"/>
</dbReference>
<organism evidence="15 16">
    <name type="scientific">Thermoflexus hugenholtzii JAD2</name>
    <dbReference type="NCBI Taxonomy" id="877466"/>
    <lineage>
        <taxon>Bacteria</taxon>
        <taxon>Bacillati</taxon>
        <taxon>Chloroflexota</taxon>
        <taxon>Thermoflexia</taxon>
        <taxon>Thermoflexales</taxon>
        <taxon>Thermoflexaceae</taxon>
        <taxon>Thermoflexus</taxon>
    </lineage>
</organism>
<dbReference type="PANTHER" id="PTHR42879:SF2">
    <property type="entry name" value="3-OXOACYL-[ACYL-CARRIER-PROTEIN] REDUCTASE FABG"/>
    <property type="match status" value="1"/>
</dbReference>
<keyword evidence="4 13" id="KW-0444">Lipid biosynthesis</keyword>
<gene>
    <name evidence="15" type="ORF">SAMN02746019_00013210</name>
</gene>
<evidence type="ECO:0000256" key="3">
    <source>
        <dbReference type="ARBA" id="ARBA00012948"/>
    </source>
</evidence>
<protein>
    <recommendedName>
        <fullName evidence="3 13">3-oxoacyl-[acyl-carrier-protein] reductase</fullName>
        <ecNumber evidence="3 13">1.1.1.100</ecNumber>
    </recommendedName>
</protein>
<evidence type="ECO:0000256" key="11">
    <source>
        <dbReference type="PIRSR" id="PIRSR611284-1"/>
    </source>
</evidence>
<evidence type="ECO:0000256" key="9">
    <source>
        <dbReference type="ARBA" id="ARBA00023160"/>
    </source>
</evidence>
<dbReference type="InParanoid" id="A0A212R5T9"/>
<proteinExistence type="inferred from homology"/>
<evidence type="ECO:0000313" key="15">
    <source>
        <dbReference type="EMBL" id="SNB67450.1"/>
    </source>
</evidence>
<evidence type="ECO:0000256" key="4">
    <source>
        <dbReference type="ARBA" id="ARBA00022516"/>
    </source>
</evidence>
<dbReference type="InterPro" id="IPR002347">
    <property type="entry name" value="SDR_fam"/>
</dbReference>
<evidence type="ECO:0000256" key="6">
    <source>
        <dbReference type="ARBA" id="ARBA00022857"/>
    </source>
</evidence>
<dbReference type="UniPathway" id="UPA00094"/>
<dbReference type="Proteomes" id="UP000197025">
    <property type="component" value="Unassembled WGS sequence"/>
</dbReference>
<dbReference type="PANTHER" id="PTHR42879">
    <property type="entry name" value="3-OXOACYL-(ACYL-CARRIER-PROTEIN) REDUCTASE"/>
    <property type="match status" value="1"/>
</dbReference>
<dbReference type="InterPro" id="IPR020904">
    <property type="entry name" value="Sc_DH/Rdtase_CS"/>
</dbReference>
<dbReference type="PRINTS" id="PR00081">
    <property type="entry name" value="GDHRDH"/>
</dbReference>
<dbReference type="PRINTS" id="PR00080">
    <property type="entry name" value="SDRFAMILY"/>
</dbReference>
<feature type="domain" description="Ketoreductase" evidence="14">
    <location>
        <begin position="7"/>
        <end position="187"/>
    </location>
</feature>
<feature type="binding site" evidence="12">
    <location>
        <position position="91"/>
    </location>
    <ligand>
        <name>NADP(+)</name>
        <dbReference type="ChEBI" id="CHEBI:58349"/>
    </ligand>
</feature>
<dbReference type="InterPro" id="IPR036291">
    <property type="entry name" value="NAD(P)-bd_dom_sf"/>
</dbReference>
<dbReference type="FunFam" id="3.40.50.720:FF:000037">
    <property type="entry name" value="3-oxoacyl-[acyl-carrier-protein] reductase FabG"/>
    <property type="match status" value="1"/>
</dbReference>
<feature type="binding site" evidence="12">
    <location>
        <position position="189"/>
    </location>
    <ligand>
        <name>NADP(+)</name>
        <dbReference type="ChEBI" id="CHEBI:58349"/>
    </ligand>
</feature>
<dbReference type="Gene3D" id="3.40.50.720">
    <property type="entry name" value="NAD(P)-binding Rossmann-like Domain"/>
    <property type="match status" value="1"/>
</dbReference>
<evidence type="ECO:0000256" key="5">
    <source>
        <dbReference type="ARBA" id="ARBA00022832"/>
    </source>
</evidence>
<dbReference type="NCBIfam" id="NF009466">
    <property type="entry name" value="PRK12826.1-2"/>
    <property type="match status" value="1"/>
</dbReference>
<sequence length="249" mass="26412">MGNLEGRVAVVTGASRGLGRAIALELARRGARIVVNYRQNEAAAREVVEAIRAAGGEAIAVQADVSRYEEAERLIRAALEAFGRVDILVNNAGATRDNLLALMKEEDWDFILATNLKSAFNCTKAALRPMMRQRYGRIINITSIAGLVGNAGQTNYAAAKAGLIGFTKSLAKEVGSRNITVNAVAPGLIPTDLTEPLPQEFKEAALRMTPLGRLGTPEDVAYAVAFLASDEAAFITGHVLTVDGGMTCV</sequence>
<dbReference type="EC" id="1.1.1.100" evidence="3 13"/>
<feature type="binding site" evidence="12">
    <location>
        <begin position="13"/>
        <end position="16"/>
    </location>
    <ligand>
        <name>NADP(+)</name>
        <dbReference type="ChEBI" id="CHEBI:58349"/>
    </ligand>
</feature>
<dbReference type="InterPro" id="IPR050259">
    <property type="entry name" value="SDR"/>
</dbReference>
<comment type="pathway">
    <text evidence="1 13">Lipid metabolism; fatty acid biosynthesis.</text>
</comment>
<comment type="similarity">
    <text evidence="2 13">Belongs to the short-chain dehydrogenases/reductases (SDR) family.</text>
</comment>
<dbReference type="RefSeq" id="WP_088571498.1">
    <property type="nucleotide sequence ID" value="NZ_FYEK01000031.1"/>
</dbReference>
<dbReference type="GO" id="GO:0004316">
    <property type="term" value="F:3-oxoacyl-[acyl-carrier-protein] reductase (NADPH) activity"/>
    <property type="evidence" value="ECO:0007669"/>
    <property type="project" value="UniProtKB-UniRule"/>
</dbReference>
<dbReference type="AlphaFoldDB" id="A0A212R5T9"/>
<comment type="subunit">
    <text evidence="13">Homotetramer.</text>
</comment>
<accession>A0A212R5T9</accession>
<dbReference type="CDD" id="cd05333">
    <property type="entry name" value="BKR_SDR_c"/>
    <property type="match status" value="1"/>
</dbReference>
<evidence type="ECO:0000259" key="14">
    <source>
        <dbReference type="SMART" id="SM00822"/>
    </source>
</evidence>
<dbReference type="Pfam" id="PF13561">
    <property type="entry name" value="adh_short_C2"/>
    <property type="match status" value="1"/>
</dbReference>
<dbReference type="NCBIfam" id="NF005559">
    <property type="entry name" value="PRK07231.1"/>
    <property type="match status" value="1"/>
</dbReference>
<keyword evidence="7 13" id="KW-0560">Oxidoreductase</keyword>
<dbReference type="FunCoup" id="A0A212R5T9">
    <property type="interactions" value="446"/>
</dbReference>
<dbReference type="SUPFAM" id="SSF51735">
    <property type="entry name" value="NAD(P)-binding Rossmann-fold domains"/>
    <property type="match status" value="1"/>
</dbReference>
<dbReference type="GO" id="GO:0006633">
    <property type="term" value="P:fatty acid biosynthetic process"/>
    <property type="evidence" value="ECO:0007669"/>
    <property type="project" value="UniProtKB-UniPathway"/>
</dbReference>
<keyword evidence="16" id="KW-1185">Reference proteome</keyword>
<evidence type="ECO:0000256" key="13">
    <source>
        <dbReference type="RuleBase" id="RU366074"/>
    </source>
</evidence>
<dbReference type="PROSITE" id="PS00061">
    <property type="entry name" value="ADH_SHORT"/>
    <property type="match status" value="1"/>
</dbReference>
<evidence type="ECO:0000256" key="8">
    <source>
        <dbReference type="ARBA" id="ARBA00023098"/>
    </source>
</evidence>
<reference evidence="16" key="1">
    <citation type="submission" date="2017-06" db="EMBL/GenBank/DDBJ databases">
        <authorList>
            <person name="Varghese N."/>
            <person name="Submissions S."/>
        </authorList>
    </citation>
    <scope>NUCLEOTIDE SEQUENCE [LARGE SCALE GENOMIC DNA]</scope>
    <source>
        <strain evidence="16">JAD2</strain>
    </source>
</reference>
<dbReference type="GO" id="GO:0051287">
    <property type="term" value="F:NAD binding"/>
    <property type="evidence" value="ECO:0007669"/>
    <property type="project" value="UniProtKB-UniRule"/>
</dbReference>
<keyword evidence="8 13" id="KW-0443">Lipid metabolism</keyword>
<dbReference type="EMBL" id="FYEK01000031">
    <property type="protein sequence ID" value="SNB67450.1"/>
    <property type="molecule type" value="Genomic_DNA"/>
</dbReference>
<evidence type="ECO:0000256" key="10">
    <source>
        <dbReference type="ARBA" id="ARBA00048508"/>
    </source>
</evidence>
<feature type="active site" description="Proton acceptor" evidence="11">
    <location>
        <position position="156"/>
    </location>
</feature>
<evidence type="ECO:0000313" key="16">
    <source>
        <dbReference type="Proteomes" id="UP000197025"/>
    </source>
</evidence>
<dbReference type="InterPro" id="IPR057326">
    <property type="entry name" value="KR_dom"/>
</dbReference>
<name>A0A212R5T9_9CHLR</name>
<dbReference type="NCBIfam" id="TIGR01830">
    <property type="entry name" value="3oxo_ACP_reduc"/>
    <property type="match status" value="1"/>
</dbReference>
<comment type="function">
    <text evidence="13">Catalyzes the NADPH-dependent reduction of beta-ketoacyl-ACP substrates to beta-hydroxyacyl-ACP products, the first reductive step in the elongation cycle of fatty acid biosynthesis.</text>
</comment>